<protein>
    <submittedName>
        <fullName evidence="1">Uncharacterized protein</fullName>
    </submittedName>
</protein>
<dbReference type="RefSeq" id="XP_009832422.1">
    <property type="nucleotide sequence ID" value="XM_009834120.1"/>
</dbReference>
<organism evidence="1">
    <name type="scientific">Aphanomyces astaci</name>
    <name type="common">Crayfish plague agent</name>
    <dbReference type="NCBI Taxonomy" id="112090"/>
    <lineage>
        <taxon>Eukaryota</taxon>
        <taxon>Sar</taxon>
        <taxon>Stramenopiles</taxon>
        <taxon>Oomycota</taxon>
        <taxon>Saprolegniomycetes</taxon>
        <taxon>Saprolegniales</taxon>
        <taxon>Verrucalvaceae</taxon>
        <taxon>Aphanomyces</taxon>
    </lineage>
</organism>
<name>W4GEK6_APHAT</name>
<evidence type="ECO:0000313" key="1">
    <source>
        <dbReference type="EMBL" id="ETV78085.1"/>
    </source>
</evidence>
<dbReference type="VEuPathDB" id="FungiDB:H257_08293"/>
<dbReference type="AlphaFoldDB" id="W4GEK6"/>
<accession>W4GEK6</accession>
<proteinExistence type="predicted"/>
<reference evidence="1" key="1">
    <citation type="submission" date="2013-12" db="EMBL/GenBank/DDBJ databases">
        <title>The Genome Sequence of Aphanomyces astaci APO3.</title>
        <authorList>
            <consortium name="The Broad Institute Genomics Platform"/>
            <person name="Russ C."/>
            <person name="Tyler B."/>
            <person name="van West P."/>
            <person name="Dieguez-Uribeondo J."/>
            <person name="Young S.K."/>
            <person name="Zeng Q."/>
            <person name="Gargeya S."/>
            <person name="Fitzgerald M."/>
            <person name="Abouelleil A."/>
            <person name="Alvarado L."/>
            <person name="Chapman S.B."/>
            <person name="Gainer-Dewar J."/>
            <person name="Goldberg J."/>
            <person name="Griggs A."/>
            <person name="Gujja S."/>
            <person name="Hansen M."/>
            <person name="Howarth C."/>
            <person name="Imamovic A."/>
            <person name="Ireland A."/>
            <person name="Larimer J."/>
            <person name="McCowan C."/>
            <person name="Murphy C."/>
            <person name="Pearson M."/>
            <person name="Poon T.W."/>
            <person name="Priest M."/>
            <person name="Roberts A."/>
            <person name="Saif S."/>
            <person name="Shea T."/>
            <person name="Sykes S."/>
            <person name="Wortman J."/>
            <person name="Nusbaum C."/>
            <person name="Birren B."/>
        </authorList>
    </citation>
    <scope>NUCLEOTIDE SEQUENCE [LARGE SCALE GENOMIC DNA]</scope>
    <source>
        <strain evidence="1">APO3</strain>
    </source>
</reference>
<dbReference type="GeneID" id="20810289"/>
<gene>
    <name evidence="1" type="ORF">H257_08293</name>
</gene>
<sequence length="253" mass="29036">MSSNGGASTYEAADKIPPWRQYFREKQREYRRKRIADGATAGRHPWRRVKQALVRCPGIPLPQRSKDKPIVPYEGALQRFVVMNIPPHISLSDAWQNATLAVDPSARNLGKEWLTQQMNHNMHEAFVLLPTVRLDEDFVHVDMQMTDDGTVQMFRRVVESNMRVVIYYYNPIEMAKMTSNTRLFHTTTSEGIFVNTLQGHFAEANRFVAMVMCQVEHDQAYVCQPTPSTSSCTTDRGSASYRQLTSWYVLSTI</sequence>
<dbReference type="EMBL" id="KI913131">
    <property type="protein sequence ID" value="ETV78085.1"/>
    <property type="molecule type" value="Genomic_DNA"/>
</dbReference>